<name>A0A7R9J0T8_TIMCA</name>
<evidence type="ECO:0000313" key="1">
    <source>
        <dbReference type="EMBL" id="CAD7570441.1"/>
    </source>
</evidence>
<sequence>MEGGCVTKLFSVHAALSDEVVSSVRSSKSPTCLSSPWTTPSAPSASKSVYAAEERVAGGLKWHKMCFKCGDVSVWSCRVQSVCFTNVLDVLHGSKKMWVGKDD</sequence>
<reference evidence="1" key="1">
    <citation type="submission" date="2020-11" db="EMBL/GenBank/DDBJ databases">
        <authorList>
            <person name="Tran Van P."/>
        </authorList>
    </citation>
    <scope>NUCLEOTIDE SEQUENCE</scope>
</reference>
<proteinExistence type="predicted"/>
<accession>A0A7R9J0T8</accession>
<gene>
    <name evidence="1" type="ORF">TCMB3V08_LOCUS3146</name>
</gene>
<dbReference type="AlphaFoldDB" id="A0A7R9J0T8"/>
<dbReference type="Gene3D" id="2.10.110.10">
    <property type="entry name" value="Cysteine Rich Protein"/>
    <property type="match status" value="1"/>
</dbReference>
<protein>
    <submittedName>
        <fullName evidence="1">(California timema) hypothetical protein</fullName>
    </submittedName>
</protein>
<dbReference type="SUPFAM" id="SSF57716">
    <property type="entry name" value="Glucocorticoid receptor-like (DNA-binding domain)"/>
    <property type="match status" value="1"/>
</dbReference>
<dbReference type="EMBL" id="OE180058">
    <property type="protein sequence ID" value="CAD7570441.1"/>
    <property type="molecule type" value="Genomic_DNA"/>
</dbReference>
<organism evidence="1">
    <name type="scientific">Timema californicum</name>
    <name type="common">California timema</name>
    <name type="synonym">Walking stick</name>
    <dbReference type="NCBI Taxonomy" id="61474"/>
    <lineage>
        <taxon>Eukaryota</taxon>
        <taxon>Metazoa</taxon>
        <taxon>Ecdysozoa</taxon>
        <taxon>Arthropoda</taxon>
        <taxon>Hexapoda</taxon>
        <taxon>Insecta</taxon>
        <taxon>Pterygota</taxon>
        <taxon>Neoptera</taxon>
        <taxon>Polyneoptera</taxon>
        <taxon>Phasmatodea</taxon>
        <taxon>Timematodea</taxon>
        <taxon>Timematoidea</taxon>
        <taxon>Timematidae</taxon>
        <taxon>Timema</taxon>
    </lineage>
</organism>